<dbReference type="SUPFAM" id="SSF51197">
    <property type="entry name" value="Clavaminate synthase-like"/>
    <property type="match status" value="1"/>
</dbReference>
<dbReference type="PANTHER" id="PTHR37563">
    <property type="entry name" value="PHYTANOYL-COA DIOXYGENASE FAMILY PROTEIN (AFU_ORTHOLOGUE AFUA_2G03330)"/>
    <property type="match status" value="1"/>
</dbReference>
<dbReference type="InterPro" id="IPR051961">
    <property type="entry name" value="Fungal_Metabolite_Diox"/>
</dbReference>
<evidence type="ECO:0000313" key="3">
    <source>
        <dbReference type="Proteomes" id="UP000751190"/>
    </source>
</evidence>
<dbReference type="EMBL" id="JAGTXO010000006">
    <property type="protein sequence ID" value="KAG8467289.1"/>
    <property type="molecule type" value="Genomic_DNA"/>
</dbReference>
<protein>
    <recommendedName>
        <fullName evidence="4">Phytanoyl-CoA dioxygenase family protein</fullName>
    </recommendedName>
</protein>
<dbReference type="Gene3D" id="2.60.120.620">
    <property type="entry name" value="q2cbj1_9rhob like domain"/>
    <property type="match status" value="1"/>
</dbReference>
<reference evidence="2" key="1">
    <citation type="submission" date="2021-05" db="EMBL/GenBank/DDBJ databases">
        <title>The genome of the haptophyte Pavlova lutheri (Diacronema luteri, Pavlovales) - a model for lipid biosynthesis in eukaryotic algae.</title>
        <authorList>
            <person name="Hulatt C.J."/>
            <person name="Posewitz M.C."/>
        </authorList>
    </citation>
    <scope>NUCLEOTIDE SEQUENCE</scope>
    <source>
        <strain evidence="2">NIVA-4/92</strain>
    </source>
</reference>
<evidence type="ECO:0008006" key="4">
    <source>
        <dbReference type="Google" id="ProtNLM"/>
    </source>
</evidence>
<dbReference type="PANTHER" id="PTHR37563:SF2">
    <property type="entry name" value="PHYTANOYL-COA DIOXYGENASE FAMILY PROTEIN (AFU_ORTHOLOGUE AFUA_2G03330)"/>
    <property type="match status" value="1"/>
</dbReference>
<name>A0A8J6CC83_DIALT</name>
<dbReference type="OrthoDB" id="420046at2759"/>
<gene>
    <name evidence="2" type="ORF">KFE25_000605</name>
</gene>
<sequence length="304" mass="32514">MRVAALGVWATALAFIELSSASTLAAPRLRVAPWSIVVPEAERLAGRVAPTTLAAASEALASYGFVVLRSEGGGSTPLVAVPPGAANAALVELNHLLARVAACGIDPRSESFSFTEIVHRARLRYDVQLDARRMPPDAPWAELGARVTDWAVPIFEAACGEAVECSIQGLITSLHGAPDQAFHRDGPHEAYYAYVSLVDTKHGPEFQCASHREGESAPAGLVRPALAAGDVLCYDYRVVHRGVHNPSHDRPIWYSGWAAVDSPAGGDGFNFGRRALRDLEDRQRLFPGIPQVPGQGISFHTRNG</sequence>
<evidence type="ECO:0000313" key="2">
    <source>
        <dbReference type="EMBL" id="KAG8467289.1"/>
    </source>
</evidence>
<dbReference type="Proteomes" id="UP000751190">
    <property type="component" value="Unassembled WGS sequence"/>
</dbReference>
<keyword evidence="1" id="KW-0732">Signal</keyword>
<proteinExistence type="predicted"/>
<accession>A0A8J6CC83</accession>
<feature type="signal peptide" evidence="1">
    <location>
        <begin position="1"/>
        <end position="21"/>
    </location>
</feature>
<dbReference type="AlphaFoldDB" id="A0A8J6CC83"/>
<keyword evidence="3" id="KW-1185">Reference proteome</keyword>
<comment type="caution">
    <text evidence="2">The sequence shown here is derived from an EMBL/GenBank/DDBJ whole genome shotgun (WGS) entry which is preliminary data.</text>
</comment>
<evidence type="ECO:0000256" key="1">
    <source>
        <dbReference type="SAM" id="SignalP"/>
    </source>
</evidence>
<feature type="chain" id="PRO_5035307903" description="Phytanoyl-CoA dioxygenase family protein" evidence="1">
    <location>
        <begin position="22"/>
        <end position="304"/>
    </location>
</feature>
<organism evidence="2 3">
    <name type="scientific">Diacronema lutheri</name>
    <name type="common">Unicellular marine alga</name>
    <name type="synonym">Monochrysis lutheri</name>
    <dbReference type="NCBI Taxonomy" id="2081491"/>
    <lineage>
        <taxon>Eukaryota</taxon>
        <taxon>Haptista</taxon>
        <taxon>Haptophyta</taxon>
        <taxon>Pavlovophyceae</taxon>
        <taxon>Pavlovales</taxon>
        <taxon>Pavlovaceae</taxon>
        <taxon>Diacronema</taxon>
    </lineage>
</organism>